<evidence type="ECO:0000256" key="1">
    <source>
        <dbReference type="SAM" id="MobiDB-lite"/>
    </source>
</evidence>
<proteinExistence type="predicted"/>
<gene>
    <name evidence="2" type="ORF">CBR_g39842</name>
</gene>
<reference evidence="2 3" key="1">
    <citation type="journal article" date="2018" name="Cell">
        <title>The Chara Genome: Secondary Complexity and Implications for Plant Terrestrialization.</title>
        <authorList>
            <person name="Nishiyama T."/>
            <person name="Sakayama H."/>
            <person name="Vries J.D."/>
            <person name="Buschmann H."/>
            <person name="Saint-Marcoux D."/>
            <person name="Ullrich K.K."/>
            <person name="Haas F.B."/>
            <person name="Vanderstraeten L."/>
            <person name="Becker D."/>
            <person name="Lang D."/>
            <person name="Vosolsobe S."/>
            <person name="Rombauts S."/>
            <person name="Wilhelmsson P.K.I."/>
            <person name="Janitza P."/>
            <person name="Kern R."/>
            <person name="Heyl A."/>
            <person name="Rumpler F."/>
            <person name="Villalobos L.I.A.C."/>
            <person name="Clay J.M."/>
            <person name="Skokan R."/>
            <person name="Toyoda A."/>
            <person name="Suzuki Y."/>
            <person name="Kagoshima H."/>
            <person name="Schijlen E."/>
            <person name="Tajeshwar N."/>
            <person name="Catarino B."/>
            <person name="Hetherington A.J."/>
            <person name="Saltykova A."/>
            <person name="Bonnot C."/>
            <person name="Breuninger H."/>
            <person name="Symeonidi A."/>
            <person name="Radhakrishnan G.V."/>
            <person name="Van Nieuwerburgh F."/>
            <person name="Deforce D."/>
            <person name="Chang C."/>
            <person name="Karol K.G."/>
            <person name="Hedrich R."/>
            <person name="Ulvskov P."/>
            <person name="Glockner G."/>
            <person name="Delwiche C.F."/>
            <person name="Petrasek J."/>
            <person name="Van de Peer Y."/>
            <person name="Friml J."/>
            <person name="Beilby M."/>
            <person name="Dolan L."/>
            <person name="Kohara Y."/>
            <person name="Sugano S."/>
            <person name="Fujiyama A."/>
            <person name="Delaux P.-M."/>
            <person name="Quint M."/>
            <person name="TheiBen G."/>
            <person name="Hagemann M."/>
            <person name="Harholt J."/>
            <person name="Dunand C."/>
            <person name="Zachgo S."/>
            <person name="Langdale J."/>
            <person name="Maumus F."/>
            <person name="Straeten D.V.D."/>
            <person name="Gould S.B."/>
            <person name="Rensing S.A."/>
        </authorList>
    </citation>
    <scope>NUCLEOTIDE SEQUENCE [LARGE SCALE GENOMIC DNA]</scope>
    <source>
        <strain evidence="2 3">S276</strain>
    </source>
</reference>
<comment type="caution">
    <text evidence="2">The sequence shown here is derived from an EMBL/GenBank/DDBJ whole genome shotgun (WGS) entry which is preliminary data.</text>
</comment>
<evidence type="ECO:0000313" key="2">
    <source>
        <dbReference type="EMBL" id="GBG85274.1"/>
    </source>
</evidence>
<dbReference type="Gramene" id="GBG85274">
    <property type="protein sequence ID" value="GBG85274"/>
    <property type="gene ID" value="CBR_g39842"/>
</dbReference>
<sequence length="871" mass="98491">MFRIHPKLAVPLRCDQASGPLTSNHHCTSRFYGAVGWCSSKVLWVDADVRTCSSFRSLRLVYAECPEWMCSRLLRVFQGKAAHGGTHSAGGSVPHGEEPRRMTSTPVMPTSRGGVGGEEQKGAKNLWCDYSNRVWYLDWACQDASIPTTGRCGPVLFVVGHGDTTRLAGSVVEYADEGSDILKFTLRKLYRSDGSVDKLAKGCMVGGKKFGGYDAGAMALPFFVPLSPGHDEVVHTKDFLKVMRLQLSLAVAWTSTLGHPYVVLLGSREETVLVKTEANPRREAGGNVAGDEDLLGLGATREISSETIQSGGKRILPIVEVREGAAAYKRQRNEGGSARTPMTKERDSVEKRERGKGKPKKGAEEKIYYVQVPEPNIHCWKELADLTDREKRRLLNGVLNLTAVWVQSSSNKLAEQGKHSVTEMVDIIKIDRIMLRLWHYVKFKHEEMKKKEWNVRSSFFRSKQQLFEYADKGLDEKLWNESRKFFNDNTYVNKCPQYLGCQHDSNVKKTVALVNDPYFPAEWKRVVLSVITGDRAQSRKGPWGVDECINILSRRTSVVTMLAPFVVDPLNAMDHKGALGKMGHQLRSHTCVLDLCGTVDRSRWDSGAFASLSEFLGIVCEGYRTLVVFIPYLWNLSFMTFLSTLGATRCYTGKWVRKTPTKKTHQFGNSMWKEPDVMHILFKGDDPQLLTHPVYEGTVSEDDVVALRRKQKVTPMDVEEKPFKSLHFADFGNLTQRGVVYKEFERNPNQLYSQLIFFCGVADVVLFLGNPHAQVVWNLLHQGWHVLALEGDSTQLEYTVQFIHHEVQSGAYACDFHHVVVEPVYDPNKDMFFKLTSKKRRQVYSFLFGHQPNWRVDEQFVMRKEVAIAVL</sequence>
<organism evidence="2 3">
    <name type="scientific">Chara braunii</name>
    <name type="common">Braun's stonewort</name>
    <dbReference type="NCBI Taxonomy" id="69332"/>
    <lineage>
        <taxon>Eukaryota</taxon>
        <taxon>Viridiplantae</taxon>
        <taxon>Streptophyta</taxon>
        <taxon>Charophyceae</taxon>
        <taxon>Charales</taxon>
        <taxon>Characeae</taxon>
        <taxon>Chara</taxon>
    </lineage>
</organism>
<feature type="compositionally biased region" description="Basic and acidic residues" evidence="1">
    <location>
        <begin position="342"/>
        <end position="353"/>
    </location>
</feature>
<name>A0A388LSG8_CHABU</name>
<keyword evidence="3" id="KW-1185">Reference proteome</keyword>
<evidence type="ECO:0000313" key="3">
    <source>
        <dbReference type="Proteomes" id="UP000265515"/>
    </source>
</evidence>
<accession>A0A388LSG8</accession>
<feature type="region of interest" description="Disordered" evidence="1">
    <location>
        <begin position="84"/>
        <end position="119"/>
    </location>
</feature>
<feature type="region of interest" description="Disordered" evidence="1">
    <location>
        <begin position="329"/>
        <end position="362"/>
    </location>
</feature>
<dbReference type="EMBL" id="BFEA01000512">
    <property type="protein sequence ID" value="GBG85274.1"/>
    <property type="molecule type" value="Genomic_DNA"/>
</dbReference>
<dbReference type="Proteomes" id="UP000265515">
    <property type="component" value="Unassembled WGS sequence"/>
</dbReference>
<dbReference type="AlphaFoldDB" id="A0A388LSG8"/>
<protein>
    <submittedName>
        <fullName evidence="2">Uncharacterized protein</fullName>
    </submittedName>
</protein>